<dbReference type="PROSITE" id="PS51257">
    <property type="entry name" value="PROKAR_LIPOPROTEIN"/>
    <property type="match status" value="1"/>
</dbReference>
<name>A0AAJ4IEW4_9VIBR</name>
<accession>A0AAJ4IEW4</accession>
<reference evidence="1 2" key="1">
    <citation type="submission" date="2020-11" db="EMBL/GenBank/DDBJ databases">
        <title>Complete and Circularized Genome Assembly of a human isolate of Vibrio navarrensis biotype pommerensis with MiSeq and MinION Sequence Data.</title>
        <authorList>
            <person name="Schwartz K."/>
            <person name="Borowiak M."/>
            <person name="Deneke C."/>
            <person name="Balau V."/>
            <person name="Metelmann C."/>
            <person name="Strauch E."/>
        </authorList>
    </citation>
    <scope>NUCLEOTIDE SEQUENCE [LARGE SCALE GENOMIC DNA]</scope>
    <source>
        <strain evidence="1 2">20-VB00237</strain>
    </source>
</reference>
<gene>
    <name evidence="1" type="ORF">I3X05_21090</name>
</gene>
<organism evidence="1 2">
    <name type="scientific">Vibrio navarrensis</name>
    <dbReference type="NCBI Taxonomy" id="29495"/>
    <lineage>
        <taxon>Bacteria</taxon>
        <taxon>Pseudomonadati</taxon>
        <taxon>Pseudomonadota</taxon>
        <taxon>Gammaproteobacteria</taxon>
        <taxon>Vibrionales</taxon>
        <taxon>Vibrionaceae</taxon>
        <taxon>Vibrio</taxon>
    </lineage>
</organism>
<protein>
    <recommendedName>
        <fullName evidence="3">Lipoprotein</fullName>
    </recommendedName>
</protein>
<evidence type="ECO:0000313" key="2">
    <source>
        <dbReference type="Proteomes" id="UP000594435"/>
    </source>
</evidence>
<dbReference type="Proteomes" id="UP000594435">
    <property type="component" value="Chromosome 2"/>
</dbReference>
<dbReference type="EMBL" id="CP065218">
    <property type="protein sequence ID" value="QPL55475.1"/>
    <property type="molecule type" value="Genomic_DNA"/>
</dbReference>
<dbReference type="RefSeq" id="WP_045570041.1">
    <property type="nucleotide sequence ID" value="NZ_CP065218.1"/>
</dbReference>
<evidence type="ECO:0000313" key="1">
    <source>
        <dbReference type="EMBL" id="QPL55475.1"/>
    </source>
</evidence>
<evidence type="ECO:0008006" key="3">
    <source>
        <dbReference type="Google" id="ProtNLM"/>
    </source>
</evidence>
<proteinExistence type="predicted"/>
<sequence length="267" mass="29353">MSKRTCVLTTAMLLVGCGGGGGSATPSEQGSANNSNCGNMPEMACTYPLEKLTTKVTFSHSSSSLEDVYTLYIRMEGNNGQTSTPIQILNDHKFELTIGGVSFPLKAGNGGEVLTAHNLPINGQIYELYWYKGDDLIERNAVQSLAEPVKVNLYTDASDNAQIEVSNWQPDNYQYRVDLFNLSCDNLLGEKQTYVPKGTGYFTLEEPVAFISFSDKYGVSYQQLVEGNQSCEFMVNVDAEKKLTPTDAVNKLSFSSYSHTTESKKLF</sequence>
<dbReference type="AlphaFoldDB" id="A0AAJ4IEW4"/>